<protein>
    <submittedName>
        <fullName evidence="1">Major capsid protein</fullName>
    </submittedName>
</protein>
<dbReference type="InterPro" id="IPR020049">
    <property type="entry name" value="Major_capsid-like"/>
</dbReference>
<sequence>MNDRQYMQLMREKGIVFDGARAFITAANIDKLAQDAAMVTVPSSGVPAVLTTYIDPMTVDILTAPRNAREIFGEVKKGDWTETGALFKAVEMVGETTPYTDFGNGATADVNVSYPFRENYVYQTHIRYGDREVAVSGRAMINLASEKQRSAATIIDIDANKFSLLGVAGKQIYGLLNDPNLPAAITPEVVNTNVTKWSAKTTQQIYNDVLKLAAELFTNSMGNIDEKSDLVLAVSPATNVLLGKATDFNVSVKDMLMKYFSNIRFVTLPELDTTSGDSVMLIATSVKGMPTAQLGYSDKMRAMRVIPHTSWYDQKFVAGTYGAIIYYPYAIATMTGVA</sequence>
<dbReference type="EMBL" id="BK015061">
    <property type="protein sequence ID" value="DAD89441.1"/>
    <property type="molecule type" value="Genomic_DNA"/>
</dbReference>
<name>A0A8S5N498_9CAUD</name>
<evidence type="ECO:0000313" key="1">
    <source>
        <dbReference type="EMBL" id="DAD89441.1"/>
    </source>
</evidence>
<dbReference type="Pfam" id="PF09950">
    <property type="entry name" value="Major_capside"/>
    <property type="match status" value="1"/>
</dbReference>
<organism evidence="1">
    <name type="scientific">Myoviridae sp. ctxpQ22</name>
    <dbReference type="NCBI Taxonomy" id="2826715"/>
    <lineage>
        <taxon>Viruses</taxon>
        <taxon>Duplodnaviria</taxon>
        <taxon>Heunggongvirae</taxon>
        <taxon>Uroviricota</taxon>
        <taxon>Caudoviricetes</taxon>
    </lineage>
</organism>
<proteinExistence type="predicted"/>
<reference evidence="1" key="1">
    <citation type="journal article" date="2021" name="Proc. Natl. Acad. Sci. U.S.A.">
        <title>A Catalog of Tens of Thousands of Viruses from Human Metagenomes Reveals Hidden Associations with Chronic Diseases.</title>
        <authorList>
            <person name="Tisza M.J."/>
            <person name="Buck C.B."/>
        </authorList>
    </citation>
    <scope>NUCLEOTIDE SEQUENCE</scope>
    <source>
        <strain evidence="1">CtxpQ22</strain>
    </source>
</reference>
<accession>A0A8S5N498</accession>